<evidence type="ECO:0000313" key="2">
    <source>
        <dbReference type="EMBL" id="CAI2362059.1"/>
    </source>
</evidence>
<proteinExistence type="predicted"/>
<sequence length="241" mass="27723">MNSKHSESPSSTLLLTAISAKNQERNTQSGNIKLRKKLLRGIKFKKNLKERVKISRSLSRETPKFPRKSLFFFVKILFRNIFLILCLDKKRRVKLSLSLLVKKKACRSTPIKLNLSRNANSTIKGHSRNTGVNASFERFISHDHVSALKEINESLKSYTDCPTPENKATGFRNTIFQETSEPLHRLRLSKIMKAHSSVDRMRETTINKFMKSPSQMNPSLKFPSIRKKNQDPKQATSKCLH</sequence>
<name>A0AAD1UAT5_EUPCR</name>
<feature type="region of interest" description="Disordered" evidence="1">
    <location>
        <begin position="210"/>
        <end position="241"/>
    </location>
</feature>
<dbReference type="AlphaFoldDB" id="A0AAD1UAT5"/>
<dbReference type="Proteomes" id="UP001295684">
    <property type="component" value="Unassembled WGS sequence"/>
</dbReference>
<gene>
    <name evidence="2" type="ORF">ECRASSUSDP1_LOCUS3376</name>
</gene>
<comment type="caution">
    <text evidence="2">The sequence shown here is derived from an EMBL/GenBank/DDBJ whole genome shotgun (WGS) entry which is preliminary data.</text>
</comment>
<reference evidence="2" key="1">
    <citation type="submission" date="2023-07" db="EMBL/GenBank/DDBJ databases">
        <authorList>
            <consortium name="AG Swart"/>
            <person name="Singh M."/>
            <person name="Singh A."/>
            <person name="Seah K."/>
            <person name="Emmerich C."/>
        </authorList>
    </citation>
    <scope>NUCLEOTIDE SEQUENCE</scope>
    <source>
        <strain evidence="2">DP1</strain>
    </source>
</reference>
<dbReference type="EMBL" id="CAMPGE010003236">
    <property type="protein sequence ID" value="CAI2362059.1"/>
    <property type="molecule type" value="Genomic_DNA"/>
</dbReference>
<organism evidence="2 3">
    <name type="scientific">Euplotes crassus</name>
    <dbReference type="NCBI Taxonomy" id="5936"/>
    <lineage>
        <taxon>Eukaryota</taxon>
        <taxon>Sar</taxon>
        <taxon>Alveolata</taxon>
        <taxon>Ciliophora</taxon>
        <taxon>Intramacronucleata</taxon>
        <taxon>Spirotrichea</taxon>
        <taxon>Hypotrichia</taxon>
        <taxon>Euplotida</taxon>
        <taxon>Euplotidae</taxon>
        <taxon>Moneuplotes</taxon>
    </lineage>
</organism>
<accession>A0AAD1UAT5</accession>
<evidence type="ECO:0000256" key="1">
    <source>
        <dbReference type="SAM" id="MobiDB-lite"/>
    </source>
</evidence>
<protein>
    <submittedName>
        <fullName evidence="2">Uncharacterized protein</fullName>
    </submittedName>
</protein>
<keyword evidence="3" id="KW-1185">Reference proteome</keyword>
<feature type="compositionally biased region" description="Polar residues" evidence="1">
    <location>
        <begin position="232"/>
        <end position="241"/>
    </location>
</feature>
<evidence type="ECO:0000313" key="3">
    <source>
        <dbReference type="Proteomes" id="UP001295684"/>
    </source>
</evidence>